<evidence type="ECO:0000313" key="9">
    <source>
        <dbReference type="EMBL" id="THH39431.1"/>
    </source>
</evidence>
<dbReference type="Pfam" id="PF02518">
    <property type="entry name" value="HATPase_c"/>
    <property type="match status" value="1"/>
</dbReference>
<dbReference type="PRINTS" id="PR00344">
    <property type="entry name" value="BCTRLSENSOR"/>
</dbReference>
<evidence type="ECO:0000313" key="10">
    <source>
        <dbReference type="Proteomes" id="UP000308528"/>
    </source>
</evidence>
<keyword evidence="10" id="KW-1185">Reference proteome</keyword>
<evidence type="ECO:0000256" key="1">
    <source>
        <dbReference type="ARBA" id="ARBA00000085"/>
    </source>
</evidence>
<dbReference type="InterPro" id="IPR029016">
    <property type="entry name" value="GAF-like_dom_sf"/>
</dbReference>
<dbReference type="InterPro" id="IPR036097">
    <property type="entry name" value="HisK_dim/P_sf"/>
</dbReference>
<dbReference type="SUPFAM" id="SSF55781">
    <property type="entry name" value="GAF domain-like"/>
    <property type="match status" value="2"/>
</dbReference>
<dbReference type="InterPro" id="IPR004358">
    <property type="entry name" value="Sig_transdc_His_kin-like_C"/>
</dbReference>
<keyword evidence="4" id="KW-0597">Phosphoprotein</keyword>
<accession>A0A4S4NM46</accession>
<dbReference type="PANTHER" id="PTHR42878:SF15">
    <property type="entry name" value="BACTERIOPHYTOCHROME"/>
    <property type="match status" value="1"/>
</dbReference>
<dbReference type="OrthoDB" id="690563at2"/>
<evidence type="ECO:0000256" key="5">
    <source>
        <dbReference type="ARBA" id="ARBA00022679"/>
    </source>
</evidence>
<name>A0A4S4NM46_9BACT</name>
<keyword evidence="6" id="KW-0418">Kinase</keyword>
<dbReference type="SMART" id="SM00387">
    <property type="entry name" value="HATPase_c"/>
    <property type="match status" value="1"/>
</dbReference>
<dbReference type="SUPFAM" id="SSF55785">
    <property type="entry name" value="PYP-like sensor domain (PAS domain)"/>
    <property type="match status" value="1"/>
</dbReference>
<dbReference type="Gene3D" id="3.30.450.20">
    <property type="entry name" value="PAS domain"/>
    <property type="match status" value="1"/>
</dbReference>
<dbReference type="InterPro" id="IPR050351">
    <property type="entry name" value="BphY/WalK/GraS-like"/>
</dbReference>
<evidence type="ECO:0000259" key="7">
    <source>
        <dbReference type="PROSITE" id="PS50046"/>
    </source>
</evidence>
<evidence type="ECO:0000259" key="8">
    <source>
        <dbReference type="PROSITE" id="PS50109"/>
    </source>
</evidence>
<dbReference type="InterPro" id="IPR003661">
    <property type="entry name" value="HisK_dim/P_dom"/>
</dbReference>
<dbReference type="Gene3D" id="1.10.287.130">
    <property type="match status" value="1"/>
</dbReference>
<comment type="catalytic activity">
    <reaction evidence="1">
        <text>ATP + protein L-histidine = ADP + protein N-phospho-L-histidine.</text>
        <dbReference type="EC" id="2.7.13.3"/>
    </reaction>
</comment>
<dbReference type="SUPFAM" id="SSF55874">
    <property type="entry name" value="ATPase domain of HSP90 chaperone/DNA topoisomerase II/histidine kinase"/>
    <property type="match status" value="1"/>
</dbReference>
<dbReference type="InterPro" id="IPR016132">
    <property type="entry name" value="Phyto_chromo_attachment"/>
</dbReference>
<comment type="caution">
    <text evidence="9">The sequence shown here is derived from an EMBL/GenBank/DDBJ whole genome shotgun (WGS) entry which is preliminary data.</text>
</comment>
<protein>
    <recommendedName>
        <fullName evidence="3">histidine kinase</fullName>
        <ecNumber evidence="3">2.7.13.3</ecNumber>
    </recommendedName>
</protein>
<dbReference type="InterPro" id="IPR013515">
    <property type="entry name" value="Phytochrome_cen-reg"/>
</dbReference>
<dbReference type="Gene3D" id="3.30.450.40">
    <property type="match status" value="1"/>
</dbReference>
<dbReference type="GO" id="GO:0030295">
    <property type="term" value="F:protein kinase activator activity"/>
    <property type="evidence" value="ECO:0007669"/>
    <property type="project" value="TreeGrafter"/>
</dbReference>
<dbReference type="GO" id="GO:0009584">
    <property type="term" value="P:detection of visible light"/>
    <property type="evidence" value="ECO:0007669"/>
    <property type="project" value="InterPro"/>
</dbReference>
<feature type="domain" description="Phytochrome chromophore attachment site" evidence="7">
    <location>
        <begin position="127"/>
        <end position="288"/>
    </location>
</feature>
<dbReference type="InterPro" id="IPR043150">
    <property type="entry name" value="Phytochrome_PHY_sf"/>
</dbReference>
<feature type="domain" description="Histidine kinase" evidence="8">
    <location>
        <begin position="502"/>
        <end position="719"/>
    </location>
</feature>
<gene>
    <name evidence="9" type="ORF">E4021_11810</name>
</gene>
<dbReference type="GO" id="GO:0000156">
    <property type="term" value="F:phosphorelay response regulator activity"/>
    <property type="evidence" value="ECO:0007669"/>
    <property type="project" value="TreeGrafter"/>
</dbReference>
<evidence type="ECO:0000256" key="2">
    <source>
        <dbReference type="ARBA" id="ARBA00006402"/>
    </source>
</evidence>
<dbReference type="Proteomes" id="UP000308528">
    <property type="component" value="Unassembled WGS sequence"/>
</dbReference>
<dbReference type="Gene3D" id="3.30.565.10">
    <property type="entry name" value="Histidine kinase-like ATPase, C-terminal domain"/>
    <property type="match status" value="1"/>
</dbReference>
<dbReference type="Gene3D" id="3.30.450.270">
    <property type="match status" value="1"/>
</dbReference>
<dbReference type="AlphaFoldDB" id="A0A4S4NM46"/>
<dbReference type="EC" id="2.7.13.3" evidence="3"/>
<comment type="similarity">
    <text evidence="2">In the N-terminal section; belongs to the phytochrome family.</text>
</comment>
<dbReference type="PROSITE" id="PS50109">
    <property type="entry name" value="HIS_KIN"/>
    <property type="match status" value="1"/>
</dbReference>
<dbReference type="GO" id="GO:0000155">
    <property type="term" value="F:phosphorelay sensor kinase activity"/>
    <property type="evidence" value="ECO:0007669"/>
    <property type="project" value="InterPro"/>
</dbReference>
<keyword evidence="5" id="KW-0808">Transferase</keyword>
<dbReference type="SMART" id="SM00388">
    <property type="entry name" value="HisKA"/>
    <property type="match status" value="1"/>
</dbReference>
<dbReference type="EMBL" id="SRSF01000004">
    <property type="protein sequence ID" value="THH39431.1"/>
    <property type="molecule type" value="Genomic_DNA"/>
</dbReference>
<evidence type="ECO:0000256" key="4">
    <source>
        <dbReference type="ARBA" id="ARBA00022553"/>
    </source>
</evidence>
<proteinExistence type="inferred from homology"/>
<dbReference type="GO" id="GO:0007234">
    <property type="term" value="P:osmosensory signaling via phosphorelay pathway"/>
    <property type="evidence" value="ECO:0007669"/>
    <property type="project" value="TreeGrafter"/>
</dbReference>
<dbReference type="PROSITE" id="PS50046">
    <property type="entry name" value="PHYTOCHROME_2"/>
    <property type="match status" value="1"/>
</dbReference>
<dbReference type="Pfam" id="PF00512">
    <property type="entry name" value="HisKA"/>
    <property type="match status" value="1"/>
</dbReference>
<dbReference type="CDD" id="cd00082">
    <property type="entry name" value="HisKA"/>
    <property type="match status" value="1"/>
</dbReference>
<reference evidence="9 10" key="1">
    <citation type="submission" date="2019-04" db="EMBL/GenBank/DDBJ databases">
        <title>Lewinella litorea sp. nov., isolated from a marine sand.</title>
        <authorList>
            <person name="Yoon J.-H."/>
        </authorList>
    </citation>
    <scope>NUCLEOTIDE SEQUENCE [LARGE SCALE GENOMIC DNA]</scope>
    <source>
        <strain evidence="9 10">HSMS-39</strain>
    </source>
</reference>
<dbReference type="GO" id="GO:0006355">
    <property type="term" value="P:regulation of DNA-templated transcription"/>
    <property type="evidence" value="ECO:0007669"/>
    <property type="project" value="InterPro"/>
</dbReference>
<dbReference type="Pfam" id="PF00360">
    <property type="entry name" value="PHY"/>
    <property type="match status" value="1"/>
</dbReference>
<organism evidence="9 10">
    <name type="scientific">Neolewinella litorea</name>
    <dbReference type="NCBI Taxonomy" id="2562452"/>
    <lineage>
        <taxon>Bacteria</taxon>
        <taxon>Pseudomonadati</taxon>
        <taxon>Bacteroidota</taxon>
        <taxon>Saprospiria</taxon>
        <taxon>Saprospirales</taxon>
        <taxon>Lewinellaceae</taxon>
        <taxon>Neolewinella</taxon>
    </lineage>
</organism>
<evidence type="ECO:0000256" key="6">
    <source>
        <dbReference type="ARBA" id="ARBA00022777"/>
    </source>
</evidence>
<dbReference type="InterPro" id="IPR035965">
    <property type="entry name" value="PAS-like_dom_sf"/>
</dbReference>
<sequence>MQHPPPLVQSYALVLVVNRSTHAIVAASAQSEQRCGRKPRQLLQLRLEDLLPVYVVEQIVAVPADDQQTAVYLSAPSGWPAGDYQAVVYPLAEEIVLEIEPRRKWSHVGDYAARLDGFTRELEAETTTSGLLQRLCNGLTQHFGYDRAIVLHFDNLLNSIVTHESRVDELESMLNMRFVAADIPEDTRVRQLSETVLNFTAEKEPLHPMVGEVNPAAHEILHLKLAAREPFVNSLRFLRDTGLSTMGCLSILIDGKLWGSCFMHSIEPLYLDFQMQSFLRVVGRLVQQKIAYHLYHNHLRSEQKANEVRDRLQKEIIKAENLSNGLMAGRTTILDLLPDTHGAAICSDDDLSTAGNTPDKDQIAEIVGWVKEVIGDDKQWHTDQLAAHFPAADGYVKVAAGVLFLPLDPAVNQWIIWFKPESVRKLTYGSTAVEGDPEGRKYSVRAVTSHRWSLPWVEEEIVAARTLQNFLQKVVLQRYSLTRRHNTLLREALDDLELFSYTIGHDLRAPLRGISSYADILQDEYADRLDEEGTSFLSLIQQNAQRMRTFIDDLLALNRIDRNKMVFNSLCVTELVERVLADLSHADDRLATRCRIQKPLPAICGDHNYLIVVFTNLLSNAFKYSARADSPRVEVSFTGKYRRGFPIFCIADNGIGVPTDQQDRIFDLFTRSTNSEGFDGTGIGLALVQRIIRFHEGEVWVESEEGEGARFYFYTGVRVSSLAGAV</sequence>
<dbReference type="SUPFAM" id="SSF47384">
    <property type="entry name" value="Homodimeric domain of signal transducing histidine kinase"/>
    <property type="match status" value="1"/>
</dbReference>
<dbReference type="InterPro" id="IPR005467">
    <property type="entry name" value="His_kinase_dom"/>
</dbReference>
<dbReference type="InterPro" id="IPR036890">
    <property type="entry name" value="HATPase_C_sf"/>
</dbReference>
<evidence type="ECO:0000256" key="3">
    <source>
        <dbReference type="ARBA" id="ARBA00012438"/>
    </source>
</evidence>
<dbReference type="PANTHER" id="PTHR42878">
    <property type="entry name" value="TWO-COMPONENT HISTIDINE KINASE"/>
    <property type="match status" value="1"/>
</dbReference>
<dbReference type="InterPro" id="IPR003594">
    <property type="entry name" value="HATPase_dom"/>
</dbReference>